<evidence type="ECO:0000313" key="5">
    <source>
        <dbReference type="EMBL" id="GGN51746.1"/>
    </source>
</evidence>
<reference evidence="5" key="1">
    <citation type="journal article" date="2014" name="Int. J. Syst. Evol. Microbiol.">
        <title>Complete genome sequence of Corynebacterium casei LMG S-19264T (=DSM 44701T), isolated from a smear-ripened cheese.</title>
        <authorList>
            <consortium name="US DOE Joint Genome Institute (JGI-PGF)"/>
            <person name="Walter F."/>
            <person name="Albersmeier A."/>
            <person name="Kalinowski J."/>
            <person name="Ruckert C."/>
        </authorList>
    </citation>
    <scope>NUCLEOTIDE SEQUENCE</scope>
    <source>
        <strain evidence="5">JCM 17251</strain>
    </source>
</reference>
<dbReference type="Pfam" id="PF02036">
    <property type="entry name" value="SCP2"/>
    <property type="match status" value="1"/>
</dbReference>
<dbReference type="EMBL" id="BMOS01000003">
    <property type="protein sequence ID" value="GGN51746.1"/>
    <property type="molecule type" value="Genomic_DNA"/>
</dbReference>
<evidence type="ECO:0000256" key="3">
    <source>
        <dbReference type="ARBA" id="ARBA00023002"/>
    </source>
</evidence>
<reference evidence="5" key="2">
    <citation type="submission" date="2020-09" db="EMBL/GenBank/DDBJ databases">
        <authorList>
            <person name="Sun Q."/>
            <person name="Ohkuma M."/>
        </authorList>
    </citation>
    <scope>NUCLEOTIDE SEQUENCE</scope>
    <source>
        <strain evidence="5">JCM 17251</strain>
    </source>
</reference>
<accession>A0A917XU45</accession>
<evidence type="ECO:0000259" key="4">
    <source>
        <dbReference type="Pfam" id="PF02036"/>
    </source>
</evidence>
<evidence type="ECO:0000256" key="1">
    <source>
        <dbReference type="ARBA" id="ARBA00006484"/>
    </source>
</evidence>
<organism evidence="5 6">
    <name type="scientific">Oceanobacillus indicireducens</name>
    <dbReference type="NCBI Taxonomy" id="1004261"/>
    <lineage>
        <taxon>Bacteria</taxon>
        <taxon>Bacillati</taxon>
        <taxon>Bacillota</taxon>
        <taxon>Bacilli</taxon>
        <taxon>Bacillales</taxon>
        <taxon>Bacillaceae</taxon>
        <taxon>Oceanobacillus</taxon>
    </lineage>
</organism>
<dbReference type="GO" id="GO:0016491">
    <property type="term" value="F:oxidoreductase activity"/>
    <property type="evidence" value="ECO:0007669"/>
    <property type="project" value="UniProtKB-KW"/>
</dbReference>
<feature type="domain" description="SCP2" evidence="4">
    <location>
        <begin position="15"/>
        <end position="111"/>
    </location>
</feature>
<proteinExistence type="inferred from homology"/>
<dbReference type="Gene3D" id="3.30.1050.10">
    <property type="entry name" value="SCP2 sterol-binding domain"/>
    <property type="match status" value="1"/>
</dbReference>
<dbReference type="PANTHER" id="PTHR42808:SF3">
    <property type="entry name" value="HYDROXYSTEROID DEHYDROGENASE-LIKE PROTEIN 2"/>
    <property type="match status" value="1"/>
</dbReference>
<name>A0A917XU45_9BACI</name>
<keyword evidence="6" id="KW-1185">Reference proteome</keyword>
<keyword evidence="2" id="KW-0521">NADP</keyword>
<comment type="similarity">
    <text evidence="1">Belongs to the short-chain dehydrogenases/reductases (SDR) family.</text>
</comment>
<evidence type="ECO:0000313" key="6">
    <source>
        <dbReference type="Proteomes" id="UP000624041"/>
    </source>
</evidence>
<evidence type="ECO:0000256" key="2">
    <source>
        <dbReference type="ARBA" id="ARBA00022857"/>
    </source>
</evidence>
<dbReference type="InterPro" id="IPR036527">
    <property type="entry name" value="SCP2_sterol-bd_dom_sf"/>
</dbReference>
<protein>
    <recommendedName>
        <fullName evidence="4">SCP2 domain-containing protein</fullName>
    </recommendedName>
</protein>
<comment type="caution">
    <text evidence="5">The sequence shown here is derived from an EMBL/GenBank/DDBJ whole genome shotgun (WGS) entry which is preliminary data.</text>
</comment>
<keyword evidence="3" id="KW-0560">Oxidoreductase</keyword>
<sequence length="116" mass="13383">MSEEYVNLHETMQKIEKVINKNPEPIKDLRLIYQFDITGTKEESYQLYLQGGEAKVTQESNNQPDCTLKMSIKNFYKFLTGNLGGTMAFMTGKLKIDGDITKAMKLESLLKQYNFE</sequence>
<dbReference type="AlphaFoldDB" id="A0A917XU45"/>
<dbReference type="InterPro" id="IPR003033">
    <property type="entry name" value="SCP2_sterol-bd_dom"/>
</dbReference>
<dbReference type="Proteomes" id="UP000624041">
    <property type="component" value="Unassembled WGS sequence"/>
</dbReference>
<dbReference type="RefSeq" id="WP_188855998.1">
    <property type="nucleotide sequence ID" value="NZ_BMOS01000003.1"/>
</dbReference>
<dbReference type="PANTHER" id="PTHR42808">
    <property type="entry name" value="HYDROXYSTEROID DEHYDROGENASE-LIKE PROTEIN 2"/>
    <property type="match status" value="1"/>
</dbReference>
<dbReference type="SUPFAM" id="SSF55718">
    <property type="entry name" value="SCP-like"/>
    <property type="match status" value="1"/>
</dbReference>
<gene>
    <name evidence="5" type="ORF">GCM10007971_06570</name>
</gene>
<dbReference type="InterPro" id="IPR051935">
    <property type="entry name" value="HSDL2"/>
</dbReference>